<evidence type="ECO:0000313" key="3">
    <source>
        <dbReference type="Proteomes" id="UP000242287"/>
    </source>
</evidence>
<dbReference type="EMBL" id="KZ302566">
    <property type="protein sequence ID" value="PFH45100.1"/>
    <property type="molecule type" value="Genomic_DNA"/>
</dbReference>
<accession>A0A2A9NBJ0</accession>
<dbReference type="Proteomes" id="UP000242287">
    <property type="component" value="Unassembled WGS sequence"/>
</dbReference>
<feature type="region of interest" description="Disordered" evidence="1">
    <location>
        <begin position="1"/>
        <end position="34"/>
    </location>
</feature>
<keyword evidence="3" id="KW-1185">Reference proteome</keyword>
<dbReference type="Pfam" id="PF19086">
    <property type="entry name" value="Terpene_syn_C_2"/>
    <property type="match status" value="1"/>
</dbReference>
<reference evidence="2 3" key="1">
    <citation type="submission" date="2014-02" db="EMBL/GenBank/DDBJ databases">
        <title>Transposable element dynamics among asymbiotic and ectomycorrhizal Amanita fungi.</title>
        <authorList>
            <consortium name="DOE Joint Genome Institute"/>
            <person name="Hess J."/>
            <person name="Skrede I."/>
            <person name="Wolfe B."/>
            <person name="LaButti K."/>
            <person name="Ohm R.A."/>
            <person name="Grigoriev I.V."/>
            <person name="Pringle A."/>
        </authorList>
    </citation>
    <scope>NUCLEOTIDE SEQUENCE [LARGE SCALE GENOMIC DNA]</scope>
    <source>
        <strain evidence="2 3">SKay4041</strain>
    </source>
</reference>
<sequence length="486" mass="53629">MTNQEDHSNVLIPQQLSHKSISQDGVTTSTNPRDVISRRTESLFDAGARYRLPMREGTLCMSSSSASIQLPDLSSLIRPFQLRTNPACRTTTLASHSHFLTPNTNTPLTPTELTLLPTSKFALLASLCFPTCDPPQLLLLTNFLTLLTFAHLRFLNATTPEQCGWSTTSSSSDSSTSGIDILAEHELFKNISADLSRFSSRAPPNWHANFAAHAAAYRHAQLNALQPPPPHQGEYTEEARQQTLTDTFISQRRHTSGAYLLFDLIQLALGHRIPVSSELNPSNPPGVELKILSQVDIMKSLAADIVALSSDLVSYNSFQSTTAPHQHKLPHNAISLCMHAKHLSAQGATNQIARLVKQKIQDFLEAEQTLQSFHPSRYPPVDDFRSSGDRSPALYSWIKLPIQTLSGLLSSSPSTPTTTTSCQSDDSDEHHVKLFLDAADTVQVLRDYIAGAVHWFYETELYFGTKGEEVRTFGWVFLNAPPVTGL</sequence>
<name>A0A2A9NBJ0_9AGAR</name>
<gene>
    <name evidence="2" type="ORF">AMATHDRAFT_51800</name>
</gene>
<dbReference type="AlphaFoldDB" id="A0A2A9NBJ0"/>
<evidence type="ECO:0000256" key="1">
    <source>
        <dbReference type="SAM" id="MobiDB-lite"/>
    </source>
</evidence>
<dbReference type="SUPFAM" id="SSF48576">
    <property type="entry name" value="Terpenoid synthases"/>
    <property type="match status" value="1"/>
</dbReference>
<dbReference type="InterPro" id="IPR008949">
    <property type="entry name" value="Isoprenoid_synthase_dom_sf"/>
</dbReference>
<evidence type="ECO:0000313" key="2">
    <source>
        <dbReference type="EMBL" id="PFH45100.1"/>
    </source>
</evidence>
<organism evidence="2 3">
    <name type="scientific">Amanita thiersii Skay4041</name>
    <dbReference type="NCBI Taxonomy" id="703135"/>
    <lineage>
        <taxon>Eukaryota</taxon>
        <taxon>Fungi</taxon>
        <taxon>Dikarya</taxon>
        <taxon>Basidiomycota</taxon>
        <taxon>Agaricomycotina</taxon>
        <taxon>Agaricomycetes</taxon>
        <taxon>Agaricomycetidae</taxon>
        <taxon>Agaricales</taxon>
        <taxon>Pluteineae</taxon>
        <taxon>Amanitaceae</taxon>
        <taxon>Amanita</taxon>
    </lineage>
</organism>
<protein>
    <submittedName>
        <fullName evidence="2">Uncharacterized protein</fullName>
    </submittedName>
</protein>
<dbReference type="Gene3D" id="1.10.600.10">
    <property type="entry name" value="Farnesyl Diphosphate Synthase"/>
    <property type="match status" value="1"/>
</dbReference>
<feature type="compositionally biased region" description="Polar residues" evidence="1">
    <location>
        <begin position="11"/>
        <end position="32"/>
    </location>
</feature>
<dbReference type="OrthoDB" id="2861623at2759"/>
<proteinExistence type="predicted"/>